<dbReference type="InterPro" id="IPR011527">
    <property type="entry name" value="ABC1_TM_dom"/>
</dbReference>
<dbReference type="PROSITE" id="PS50929">
    <property type="entry name" value="ABC_TM1F"/>
    <property type="match status" value="1"/>
</dbReference>
<organism evidence="8">
    <name type="scientific">Treponema denticola H-22</name>
    <dbReference type="NCBI Taxonomy" id="999432"/>
    <lineage>
        <taxon>Bacteria</taxon>
        <taxon>Pseudomonadati</taxon>
        <taxon>Spirochaetota</taxon>
        <taxon>Spirochaetia</taxon>
        <taxon>Spirochaetales</taxon>
        <taxon>Treponemataceae</taxon>
        <taxon>Treponema</taxon>
    </lineage>
</organism>
<comment type="caution">
    <text evidence="8">The sequence shown here is derived from an EMBL/GenBank/DDBJ whole genome shotgun (WGS) entry which is preliminary data.</text>
</comment>
<evidence type="ECO:0000313" key="8">
    <source>
        <dbReference type="EMBL" id="EMB32011.1"/>
    </source>
</evidence>
<dbReference type="Pfam" id="PF00664">
    <property type="entry name" value="ABC_membrane"/>
    <property type="match status" value="1"/>
</dbReference>
<evidence type="ECO:0000256" key="1">
    <source>
        <dbReference type="ARBA" id="ARBA00004651"/>
    </source>
</evidence>
<feature type="transmembrane region" description="Helical" evidence="5">
    <location>
        <begin position="49"/>
        <end position="70"/>
    </location>
</feature>
<feature type="transmembrane region" description="Helical" evidence="5">
    <location>
        <begin position="134"/>
        <end position="163"/>
    </location>
</feature>
<name>A0A0E2EG19_TREDN</name>
<keyword evidence="3 5" id="KW-1133">Transmembrane helix</keyword>
<evidence type="ECO:0000256" key="5">
    <source>
        <dbReference type="SAM" id="Phobius"/>
    </source>
</evidence>
<dbReference type="InterPro" id="IPR027417">
    <property type="entry name" value="P-loop_NTPase"/>
</dbReference>
<accession>A0A0E2EG19</accession>
<dbReference type="Proteomes" id="UP000011705">
    <property type="component" value="Chromosome"/>
</dbReference>
<feature type="transmembrane region" description="Helical" evidence="5">
    <location>
        <begin position="231"/>
        <end position="256"/>
    </location>
</feature>
<reference evidence="8" key="1">
    <citation type="submission" date="2012-01" db="EMBL/GenBank/DDBJ databases">
        <title>The Genome Sequence of Treponema denticola H-22.</title>
        <authorList>
            <consortium name="The Broad Institute Genome Sequencing Platform"/>
            <person name="Earl A."/>
            <person name="Ward D."/>
            <person name="Feldgarden M."/>
            <person name="Gevers D."/>
            <person name="Blanton J.M."/>
            <person name="Fenno C.J."/>
            <person name="Baranova O.V."/>
            <person name="Mathney J."/>
            <person name="Dewhirst F.E."/>
            <person name="Izard J."/>
            <person name="Young S.K."/>
            <person name="Zeng Q."/>
            <person name="Gargeya S."/>
            <person name="Fitzgerald M."/>
            <person name="Haas B."/>
            <person name="Abouelleil A."/>
            <person name="Alvarado L."/>
            <person name="Arachchi H.M."/>
            <person name="Berlin A."/>
            <person name="Chapman S.B."/>
            <person name="Gearin G."/>
            <person name="Goldberg J."/>
            <person name="Griggs A."/>
            <person name="Gujja S."/>
            <person name="Hansen M."/>
            <person name="Heiman D."/>
            <person name="Howarth C."/>
            <person name="Larimer J."/>
            <person name="Lui A."/>
            <person name="MacDonald P.J.P."/>
            <person name="McCowen C."/>
            <person name="Montmayeur A."/>
            <person name="Murphy C."/>
            <person name="Neiman D."/>
            <person name="Pearson M."/>
            <person name="Priest M."/>
            <person name="Roberts A."/>
            <person name="Saif S."/>
            <person name="Shea T."/>
            <person name="Sisk P."/>
            <person name="Stolte C."/>
            <person name="Sykes S."/>
            <person name="Wortman J."/>
            <person name="Nusbaum C."/>
            <person name="Birren B."/>
        </authorList>
    </citation>
    <scope>NUCLEOTIDE SEQUENCE [LARGE SCALE GENOMIC DNA]</scope>
    <source>
        <strain evidence="8">H-22</strain>
    </source>
</reference>
<dbReference type="InterPro" id="IPR003439">
    <property type="entry name" value="ABC_transporter-like_ATP-bd"/>
</dbReference>
<sequence>MLKLLKKNKFLFSITFVLVAITAFLNTYSSKILQITIDKTVEGNGKIEYVLLFAAFGFLAALVLFIENLAETKLRKDCRLALRNNIANYMACENRIEYHQDKTKYYELFINSCDYFSSEAICNLMDALYNINTIMFGLVTMYFIFPPFIIFCFVSMSCSFLMFKKIDPKLDELSNTFIEKRSGYYNYIQDILTGHFTIFINRAKKYFVQRTKREFENYENYRYKYNANRDLLLDIVNFPSILITVLMIIFLFYFILKGQTTLGSLAAVLGLNALISSSFENLFYNVISIRSGLLILDKKYFELKNHLSETKITTKPLTSIEIKNLNFSYGDNPVFTDFNISLKNGFYYLQAESGKGKSTLIKLITKELPAPDNSIFINGKDINSYTEDELICEISYIPQENFIINGSIEENLFTSVEEKQKELNLVCAFTLANTLHEKGSLDEKSISGGETRRLNLARNLDLSKSVIILDEPFKNVEREIYKKIEHNLMQITDKIIIAVTHEKIEDKNAAVISI</sequence>
<proteinExistence type="predicted"/>
<evidence type="ECO:0000256" key="4">
    <source>
        <dbReference type="ARBA" id="ARBA00023136"/>
    </source>
</evidence>
<dbReference type="EMBL" id="AGDV01000015">
    <property type="protein sequence ID" value="EMB32011.1"/>
    <property type="molecule type" value="Genomic_DNA"/>
</dbReference>
<dbReference type="PANTHER" id="PTHR24221">
    <property type="entry name" value="ATP-BINDING CASSETTE SUB-FAMILY B"/>
    <property type="match status" value="1"/>
</dbReference>
<dbReference type="AlphaFoldDB" id="A0A0E2EG19"/>
<dbReference type="Gene3D" id="3.40.50.300">
    <property type="entry name" value="P-loop containing nucleotide triphosphate hydrolases"/>
    <property type="match status" value="1"/>
</dbReference>
<comment type="subcellular location">
    <subcellularLocation>
        <location evidence="1">Cell membrane</location>
        <topology evidence="1">Multi-pass membrane protein</topology>
    </subcellularLocation>
</comment>
<dbReference type="GO" id="GO:0140359">
    <property type="term" value="F:ABC-type transporter activity"/>
    <property type="evidence" value="ECO:0007669"/>
    <property type="project" value="InterPro"/>
</dbReference>
<evidence type="ECO:0000256" key="2">
    <source>
        <dbReference type="ARBA" id="ARBA00022692"/>
    </source>
</evidence>
<dbReference type="PROSITE" id="PS50893">
    <property type="entry name" value="ABC_TRANSPORTER_2"/>
    <property type="match status" value="1"/>
</dbReference>
<dbReference type="GO" id="GO:0016887">
    <property type="term" value="F:ATP hydrolysis activity"/>
    <property type="evidence" value="ECO:0007669"/>
    <property type="project" value="InterPro"/>
</dbReference>
<evidence type="ECO:0008006" key="9">
    <source>
        <dbReference type="Google" id="ProtNLM"/>
    </source>
</evidence>
<dbReference type="Pfam" id="PF00005">
    <property type="entry name" value="ABC_tran"/>
    <property type="match status" value="1"/>
</dbReference>
<dbReference type="PATRIC" id="fig|999432.5.peg.1860"/>
<dbReference type="PANTHER" id="PTHR24221:SF654">
    <property type="entry name" value="ATP-BINDING CASSETTE SUB-FAMILY B MEMBER 6"/>
    <property type="match status" value="1"/>
</dbReference>
<protein>
    <recommendedName>
        <fullName evidence="9">ABC transporter domain-containing protein</fullName>
    </recommendedName>
</protein>
<dbReference type="SUPFAM" id="SSF90123">
    <property type="entry name" value="ABC transporter transmembrane region"/>
    <property type="match status" value="1"/>
</dbReference>
<feature type="domain" description="ABC transmembrane type-1" evidence="7">
    <location>
        <begin position="14"/>
        <end position="291"/>
    </location>
</feature>
<evidence type="ECO:0000259" key="6">
    <source>
        <dbReference type="PROSITE" id="PS50893"/>
    </source>
</evidence>
<dbReference type="GO" id="GO:0005886">
    <property type="term" value="C:plasma membrane"/>
    <property type="evidence" value="ECO:0007669"/>
    <property type="project" value="UniProtKB-SubCell"/>
</dbReference>
<dbReference type="InterPro" id="IPR036640">
    <property type="entry name" value="ABC1_TM_sf"/>
</dbReference>
<feature type="domain" description="ABC transporter" evidence="6">
    <location>
        <begin position="320"/>
        <end position="514"/>
    </location>
</feature>
<gene>
    <name evidence="8" type="ORF">HMPREF9726_01794</name>
</gene>
<dbReference type="HOGENOM" id="CLU_529898_0_0_12"/>
<dbReference type="Gene3D" id="1.20.1560.10">
    <property type="entry name" value="ABC transporter type 1, transmembrane domain"/>
    <property type="match status" value="1"/>
</dbReference>
<evidence type="ECO:0000259" key="7">
    <source>
        <dbReference type="PROSITE" id="PS50929"/>
    </source>
</evidence>
<dbReference type="SUPFAM" id="SSF52540">
    <property type="entry name" value="P-loop containing nucleoside triphosphate hydrolases"/>
    <property type="match status" value="1"/>
</dbReference>
<keyword evidence="2 5" id="KW-0812">Transmembrane</keyword>
<keyword evidence="4 5" id="KW-0472">Membrane</keyword>
<evidence type="ECO:0000256" key="3">
    <source>
        <dbReference type="ARBA" id="ARBA00022989"/>
    </source>
</evidence>
<dbReference type="InterPro" id="IPR039421">
    <property type="entry name" value="Type_1_exporter"/>
</dbReference>
<dbReference type="RefSeq" id="WP_002685032.1">
    <property type="nucleotide sequence ID" value="NZ_CM001795.1"/>
</dbReference>
<dbReference type="GO" id="GO:0005524">
    <property type="term" value="F:ATP binding"/>
    <property type="evidence" value="ECO:0007669"/>
    <property type="project" value="InterPro"/>
</dbReference>
<dbReference type="GO" id="GO:0034040">
    <property type="term" value="F:ATPase-coupled lipid transmembrane transporter activity"/>
    <property type="evidence" value="ECO:0007669"/>
    <property type="project" value="TreeGrafter"/>
</dbReference>